<keyword evidence="3" id="KW-0732">Signal</keyword>
<proteinExistence type="evidence at transcript level"/>
<evidence type="ECO:0000256" key="2">
    <source>
        <dbReference type="ARBA" id="ARBA00022525"/>
    </source>
</evidence>
<name>G3MR14_AMBMU</name>
<accession>G3MR14</accession>
<dbReference type="AlphaFoldDB" id="G3MR14"/>
<sequence>MCSKLSLAVYAIVAVTGTLWHISEAYSGQVHVEVLNGTCIYANRTLGHRRSIQLKEPCEGWYCDANRRIIFVGWCSPVALLGHCRTVKGNGTYPNCCPRMVCN</sequence>
<dbReference type="GO" id="GO:0005576">
    <property type="term" value="C:extracellular region"/>
    <property type="evidence" value="ECO:0007669"/>
    <property type="project" value="UniProtKB-SubCell"/>
</dbReference>
<dbReference type="SMART" id="SM01318">
    <property type="entry name" value="SVWC"/>
    <property type="match status" value="1"/>
</dbReference>
<feature type="domain" description="Single" evidence="4">
    <location>
        <begin position="39"/>
        <end position="102"/>
    </location>
</feature>
<evidence type="ECO:0000256" key="1">
    <source>
        <dbReference type="ARBA" id="ARBA00004613"/>
    </source>
</evidence>
<protein>
    <recommendedName>
        <fullName evidence="4">Single domain-containing protein</fullName>
    </recommendedName>
</protein>
<dbReference type="EMBL" id="JO844315">
    <property type="protein sequence ID" value="AEO35932.1"/>
    <property type="molecule type" value="mRNA"/>
</dbReference>
<comment type="subcellular location">
    <subcellularLocation>
        <location evidence="1">Secreted</location>
    </subcellularLocation>
</comment>
<dbReference type="Pfam" id="PF15430">
    <property type="entry name" value="SVWC"/>
    <property type="match status" value="1"/>
</dbReference>
<evidence type="ECO:0000256" key="3">
    <source>
        <dbReference type="SAM" id="SignalP"/>
    </source>
</evidence>
<reference evidence="5" key="1">
    <citation type="journal article" date="2011" name="PLoS ONE">
        <title>A deep insight into the sialotranscriptome of the gulf coast tick, Amblyomma maculatum.</title>
        <authorList>
            <person name="Karim S."/>
            <person name="Singh P."/>
            <person name="Ribeiro J.M."/>
        </authorList>
    </citation>
    <scope>NUCLEOTIDE SEQUENCE</scope>
    <source>
        <tissue evidence="5">Salivary gland</tissue>
    </source>
</reference>
<keyword evidence="2" id="KW-0964">Secreted</keyword>
<evidence type="ECO:0000259" key="4">
    <source>
        <dbReference type="SMART" id="SM01318"/>
    </source>
</evidence>
<feature type="signal peptide" evidence="3">
    <location>
        <begin position="1"/>
        <end position="25"/>
    </location>
</feature>
<dbReference type="InterPro" id="IPR029277">
    <property type="entry name" value="SVWC_dom"/>
</dbReference>
<organism evidence="5">
    <name type="scientific">Amblyomma maculatum</name>
    <name type="common">Gulf Coast tick</name>
    <dbReference type="NCBI Taxonomy" id="34609"/>
    <lineage>
        <taxon>Eukaryota</taxon>
        <taxon>Metazoa</taxon>
        <taxon>Ecdysozoa</taxon>
        <taxon>Arthropoda</taxon>
        <taxon>Chelicerata</taxon>
        <taxon>Arachnida</taxon>
        <taxon>Acari</taxon>
        <taxon>Parasitiformes</taxon>
        <taxon>Ixodida</taxon>
        <taxon>Ixodoidea</taxon>
        <taxon>Ixodidae</taxon>
        <taxon>Amblyomminae</taxon>
        <taxon>Amblyomma</taxon>
    </lineage>
</organism>
<evidence type="ECO:0000313" key="5">
    <source>
        <dbReference type="EMBL" id="AEO35932.1"/>
    </source>
</evidence>
<feature type="chain" id="PRO_5003447341" description="Single domain-containing protein" evidence="3">
    <location>
        <begin position="26"/>
        <end position="103"/>
    </location>
</feature>